<dbReference type="EMBL" id="MU275882">
    <property type="protein sequence ID" value="KAI0048720.1"/>
    <property type="molecule type" value="Genomic_DNA"/>
</dbReference>
<gene>
    <name evidence="1" type="ORF">FA95DRAFT_1005521</name>
</gene>
<protein>
    <submittedName>
        <fullName evidence="1">Uncharacterized protein</fullName>
    </submittedName>
</protein>
<evidence type="ECO:0000313" key="1">
    <source>
        <dbReference type="EMBL" id="KAI0048720.1"/>
    </source>
</evidence>
<evidence type="ECO:0000313" key="2">
    <source>
        <dbReference type="Proteomes" id="UP000814033"/>
    </source>
</evidence>
<keyword evidence="2" id="KW-1185">Reference proteome</keyword>
<dbReference type="Proteomes" id="UP000814033">
    <property type="component" value="Unassembled WGS sequence"/>
</dbReference>
<name>A0ACB8RYM7_9AGAM</name>
<organism evidence="1 2">
    <name type="scientific">Auriscalpium vulgare</name>
    <dbReference type="NCBI Taxonomy" id="40419"/>
    <lineage>
        <taxon>Eukaryota</taxon>
        <taxon>Fungi</taxon>
        <taxon>Dikarya</taxon>
        <taxon>Basidiomycota</taxon>
        <taxon>Agaricomycotina</taxon>
        <taxon>Agaricomycetes</taxon>
        <taxon>Russulales</taxon>
        <taxon>Auriscalpiaceae</taxon>
        <taxon>Auriscalpium</taxon>
    </lineage>
</organism>
<comment type="caution">
    <text evidence="1">The sequence shown here is derived from an EMBL/GenBank/DDBJ whole genome shotgun (WGS) entry which is preliminary data.</text>
</comment>
<sequence>MNSSLPPAFTAETSLRLRLAPGALRTDKCGVSVFCIESCRPHSEISHVARNRRSQCESTALAFTIRREPGEGLRMGPTLAPDLSESH</sequence>
<proteinExistence type="predicted"/>
<reference evidence="1" key="2">
    <citation type="journal article" date="2022" name="New Phytol.">
        <title>Evolutionary transition to the ectomycorrhizal habit in the genomes of a hyperdiverse lineage of mushroom-forming fungi.</title>
        <authorList>
            <person name="Looney B."/>
            <person name="Miyauchi S."/>
            <person name="Morin E."/>
            <person name="Drula E."/>
            <person name="Courty P.E."/>
            <person name="Kohler A."/>
            <person name="Kuo A."/>
            <person name="LaButti K."/>
            <person name="Pangilinan J."/>
            <person name="Lipzen A."/>
            <person name="Riley R."/>
            <person name="Andreopoulos W."/>
            <person name="He G."/>
            <person name="Johnson J."/>
            <person name="Nolan M."/>
            <person name="Tritt A."/>
            <person name="Barry K.W."/>
            <person name="Grigoriev I.V."/>
            <person name="Nagy L.G."/>
            <person name="Hibbett D."/>
            <person name="Henrissat B."/>
            <person name="Matheny P.B."/>
            <person name="Labbe J."/>
            <person name="Martin F.M."/>
        </authorList>
    </citation>
    <scope>NUCLEOTIDE SEQUENCE</scope>
    <source>
        <strain evidence="1">FP105234-sp</strain>
    </source>
</reference>
<reference evidence="1" key="1">
    <citation type="submission" date="2021-02" db="EMBL/GenBank/DDBJ databases">
        <authorList>
            <consortium name="DOE Joint Genome Institute"/>
            <person name="Ahrendt S."/>
            <person name="Looney B.P."/>
            <person name="Miyauchi S."/>
            <person name="Morin E."/>
            <person name="Drula E."/>
            <person name="Courty P.E."/>
            <person name="Chicoki N."/>
            <person name="Fauchery L."/>
            <person name="Kohler A."/>
            <person name="Kuo A."/>
            <person name="Labutti K."/>
            <person name="Pangilinan J."/>
            <person name="Lipzen A."/>
            <person name="Riley R."/>
            <person name="Andreopoulos W."/>
            <person name="He G."/>
            <person name="Johnson J."/>
            <person name="Barry K.W."/>
            <person name="Grigoriev I.V."/>
            <person name="Nagy L."/>
            <person name="Hibbett D."/>
            <person name="Henrissat B."/>
            <person name="Matheny P.B."/>
            <person name="Labbe J."/>
            <person name="Martin F."/>
        </authorList>
    </citation>
    <scope>NUCLEOTIDE SEQUENCE</scope>
    <source>
        <strain evidence="1">FP105234-sp</strain>
    </source>
</reference>
<accession>A0ACB8RYM7</accession>